<dbReference type="GeneID" id="19202673"/>
<evidence type="ECO:0000256" key="8">
    <source>
        <dbReference type="ARBA" id="ARBA00038932"/>
    </source>
</evidence>
<dbReference type="InterPro" id="IPR001398">
    <property type="entry name" value="Macrophage_inhib_fac"/>
</dbReference>
<reference evidence="14" key="1">
    <citation type="journal article" date="2012" name="Science">
        <title>The Paleozoic origin of enzymatic lignin decomposition reconstructed from 31 fungal genomes.</title>
        <authorList>
            <person name="Floudas D."/>
            <person name="Binder M."/>
            <person name="Riley R."/>
            <person name="Barry K."/>
            <person name="Blanchette R.A."/>
            <person name="Henrissat B."/>
            <person name="Martinez A.T."/>
            <person name="Otillar R."/>
            <person name="Spatafora J.W."/>
            <person name="Yadav J.S."/>
            <person name="Aerts A."/>
            <person name="Benoit I."/>
            <person name="Boyd A."/>
            <person name="Carlson A."/>
            <person name="Copeland A."/>
            <person name="Coutinho P.M."/>
            <person name="de Vries R.P."/>
            <person name="Ferreira P."/>
            <person name="Findley K."/>
            <person name="Foster B."/>
            <person name="Gaskell J."/>
            <person name="Glotzer D."/>
            <person name="Gorecki P."/>
            <person name="Heitman J."/>
            <person name="Hesse C."/>
            <person name="Hori C."/>
            <person name="Igarashi K."/>
            <person name="Jurgens J.A."/>
            <person name="Kallen N."/>
            <person name="Kersten P."/>
            <person name="Kohler A."/>
            <person name="Kuees U."/>
            <person name="Kumar T.K.A."/>
            <person name="Kuo A."/>
            <person name="LaButti K."/>
            <person name="Larrondo L.F."/>
            <person name="Lindquist E."/>
            <person name="Ling A."/>
            <person name="Lombard V."/>
            <person name="Lucas S."/>
            <person name="Lundell T."/>
            <person name="Martin R."/>
            <person name="McLaughlin D.J."/>
            <person name="Morgenstern I."/>
            <person name="Morin E."/>
            <person name="Murat C."/>
            <person name="Nagy L.G."/>
            <person name="Nolan M."/>
            <person name="Ohm R.A."/>
            <person name="Patyshakuliyeva A."/>
            <person name="Rokas A."/>
            <person name="Ruiz-Duenas F.J."/>
            <person name="Sabat G."/>
            <person name="Salamov A."/>
            <person name="Samejima M."/>
            <person name="Schmutz J."/>
            <person name="Slot J.C."/>
            <person name="St John F."/>
            <person name="Stenlid J."/>
            <person name="Sun H."/>
            <person name="Sun S."/>
            <person name="Syed K."/>
            <person name="Tsang A."/>
            <person name="Wiebenga A."/>
            <person name="Young D."/>
            <person name="Pisabarro A."/>
            <person name="Eastwood D.C."/>
            <person name="Martin F."/>
            <person name="Cullen D."/>
            <person name="Grigoriev I.V."/>
            <person name="Hibbett D.S."/>
        </authorList>
    </citation>
    <scope>NUCLEOTIDE SEQUENCE [LARGE SCALE GENOMIC DNA]</scope>
    <source>
        <strain evidence="14">RWD-64-598 SS2</strain>
    </source>
</reference>
<dbReference type="OMA" id="NENMAWN"/>
<dbReference type="InterPro" id="IPR014347">
    <property type="entry name" value="Tautomerase/MIF_sf"/>
</dbReference>
<dbReference type="Proteomes" id="UP000053558">
    <property type="component" value="Unassembled WGS sequence"/>
</dbReference>
<comment type="similarity">
    <text evidence="2">Belongs to the MIF family.</text>
</comment>
<evidence type="ECO:0000256" key="6">
    <source>
        <dbReference type="ARBA" id="ARBA00036735"/>
    </source>
</evidence>
<evidence type="ECO:0000256" key="3">
    <source>
        <dbReference type="ARBA" id="ARBA00022514"/>
    </source>
</evidence>
<evidence type="ECO:0000256" key="7">
    <source>
        <dbReference type="ARBA" id="ARBA00036823"/>
    </source>
</evidence>
<evidence type="ECO:0000256" key="12">
    <source>
        <dbReference type="ARBA" id="ARBA00042730"/>
    </source>
</evidence>
<name>A0A5M3N3P0_CONPW</name>
<dbReference type="GO" id="GO:0004167">
    <property type="term" value="F:dopachrome isomerase activity"/>
    <property type="evidence" value="ECO:0007669"/>
    <property type="project" value="UniProtKB-EC"/>
</dbReference>
<comment type="caution">
    <text evidence="13">The sequence shown here is derived from an EMBL/GenBank/DDBJ whole genome shotgun (WGS) entry which is preliminary data.</text>
</comment>
<proteinExistence type="inferred from homology"/>
<dbReference type="PANTHER" id="PTHR11954">
    <property type="entry name" value="D-DOPACHROME DECARBOXYLASE"/>
    <property type="match status" value="1"/>
</dbReference>
<evidence type="ECO:0000313" key="14">
    <source>
        <dbReference type="Proteomes" id="UP000053558"/>
    </source>
</evidence>
<dbReference type="GO" id="GO:0005615">
    <property type="term" value="C:extracellular space"/>
    <property type="evidence" value="ECO:0007669"/>
    <property type="project" value="UniProtKB-KW"/>
</dbReference>
<dbReference type="SUPFAM" id="SSF55331">
    <property type="entry name" value="Tautomerase/MIF"/>
    <property type="match status" value="1"/>
</dbReference>
<comment type="catalytic activity">
    <reaction evidence="7">
        <text>L-dopachrome = 5,6-dihydroxyindole-2-carboxylate</text>
        <dbReference type="Rhea" id="RHEA:13041"/>
        <dbReference type="ChEBI" id="CHEBI:16875"/>
        <dbReference type="ChEBI" id="CHEBI:57509"/>
        <dbReference type="EC" id="5.3.3.12"/>
    </reaction>
</comment>
<dbReference type="AlphaFoldDB" id="A0A5M3N3P0"/>
<evidence type="ECO:0000256" key="10">
    <source>
        <dbReference type="ARBA" id="ARBA00041631"/>
    </source>
</evidence>
<dbReference type="Gene3D" id="3.30.429.10">
    <property type="entry name" value="Macrophage Migration Inhibitory Factor"/>
    <property type="match status" value="1"/>
</dbReference>
<keyword evidence="5" id="KW-0413">Isomerase</keyword>
<protein>
    <recommendedName>
        <fullName evidence="12">L-dopachrome isomerase</fullName>
        <ecNumber evidence="9">5.3.2.1</ecNumber>
        <ecNumber evidence="8">5.3.3.12</ecNumber>
    </recommendedName>
    <alternativeName>
        <fullName evidence="10">L-dopachrome tautomerase</fullName>
    </alternativeName>
    <alternativeName>
        <fullName evidence="11">Phenylpyruvate tautomerase</fullName>
    </alternativeName>
</protein>
<comment type="catalytic activity">
    <reaction evidence="6">
        <text>3-phenylpyruvate = enol-phenylpyruvate</text>
        <dbReference type="Rhea" id="RHEA:17097"/>
        <dbReference type="ChEBI" id="CHEBI:16815"/>
        <dbReference type="ChEBI" id="CHEBI:18005"/>
        <dbReference type="EC" id="5.3.2.1"/>
    </reaction>
</comment>
<dbReference type="Pfam" id="PF01187">
    <property type="entry name" value="MIF"/>
    <property type="match status" value="1"/>
</dbReference>
<dbReference type="GO" id="GO:0050178">
    <property type="term" value="F:phenylpyruvate tautomerase activity"/>
    <property type="evidence" value="ECO:0007669"/>
    <property type="project" value="UniProtKB-EC"/>
</dbReference>
<evidence type="ECO:0000256" key="5">
    <source>
        <dbReference type="ARBA" id="ARBA00023235"/>
    </source>
</evidence>
<gene>
    <name evidence="13" type="ORF">CONPUDRAFT_150320</name>
</gene>
<keyword evidence="3" id="KW-0202">Cytokine</keyword>
<dbReference type="OrthoDB" id="255819at2759"/>
<dbReference type="PANTHER" id="PTHR11954:SF6">
    <property type="entry name" value="MACROPHAGE MIGRATION INHIBITORY FACTOR"/>
    <property type="match status" value="1"/>
</dbReference>
<evidence type="ECO:0000256" key="4">
    <source>
        <dbReference type="ARBA" id="ARBA00022525"/>
    </source>
</evidence>
<dbReference type="EMBL" id="JH711574">
    <property type="protein sequence ID" value="EIW85511.1"/>
    <property type="molecule type" value="Genomic_DNA"/>
</dbReference>
<evidence type="ECO:0000256" key="2">
    <source>
        <dbReference type="ARBA" id="ARBA00005851"/>
    </source>
</evidence>
<dbReference type="RefSeq" id="XP_007764976.1">
    <property type="nucleotide sequence ID" value="XM_007766786.1"/>
</dbReference>
<dbReference type="EC" id="5.3.3.12" evidence="8"/>
<dbReference type="KEGG" id="cput:CONPUDRAFT_150320"/>
<keyword evidence="4" id="KW-0964">Secreted</keyword>
<evidence type="ECO:0000256" key="11">
    <source>
        <dbReference type="ARBA" id="ARBA00041912"/>
    </source>
</evidence>
<evidence type="ECO:0000313" key="13">
    <source>
        <dbReference type="EMBL" id="EIW85511.1"/>
    </source>
</evidence>
<dbReference type="EC" id="5.3.2.1" evidence="9"/>
<evidence type="ECO:0000256" key="9">
    <source>
        <dbReference type="ARBA" id="ARBA00039086"/>
    </source>
</evidence>
<organism evidence="13 14">
    <name type="scientific">Coniophora puteana (strain RWD-64-598)</name>
    <name type="common">Brown rot fungus</name>
    <dbReference type="NCBI Taxonomy" id="741705"/>
    <lineage>
        <taxon>Eukaryota</taxon>
        <taxon>Fungi</taxon>
        <taxon>Dikarya</taxon>
        <taxon>Basidiomycota</taxon>
        <taxon>Agaricomycotina</taxon>
        <taxon>Agaricomycetes</taxon>
        <taxon>Agaricomycetidae</taxon>
        <taxon>Boletales</taxon>
        <taxon>Coniophorineae</taxon>
        <taxon>Coniophoraceae</taxon>
        <taxon>Coniophora</taxon>
    </lineage>
</organism>
<accession>A0A5M3N3P0</accession>
<keyword evidence="14" id="KW-1185">Reference proteome</keyword>
<comment type="subcellular location">
    <subcellularLocation>
        <location evidence="1">Secreted</location>
    </subcellularLocation>
</comment>
<evidence type="ECO:0000256" key="1">
    <source>
        <dbReference type="ARBA" id="ARBA00004613"/>
    </source>
</evidence>
<sequence length="118" mass="12916">MPLVTLIHNVKVEDTRQLAVDFTNFISETVSKPVTAISLSIVHNPDFAFAATFEPACRLHIINLWNNSPENAVKWSAAFASFFELKLGVPKNRYHIAFEDPGPEYVGALGSTAAALEG</sequence>